<dbReference type="GO" id="GO:0004834">
    <property type="term" value="F:tryptophan synthase activity"/>
    <property type="evidence" value="ECO:0007669"/>
    <property type="project" value="UniProtKB-EC"/>
</dbReference>
<evidence type="ECO:0000313" key="9">
    <source>
        <dbReference type="EMBL" id="CEO88151.1"/>
    </source>
</evidence>
<keyword evidence="6" id="KW-0057">Aromatic amino acid biosynthesis</keyword>
<name>A0A0B7MJL2_9FIRM</name>
<evidence type="ECO:0000256" key="1">
    <source>
        <dbReference type="ARBA" id="ARBA00004733"/>
    </source>
</evidence>
<comment type="catalytic activity">
    <reaction evidence="8">
        <text>(1S,2R)-1-C-(indol-3-yl)glycerol 3-phosphate + L-serine = D-glyceraldehyde 3-phosphate + L-tryptophan + H2O</text>
        <dbReference type="Rhea" id="RHEA:10532"/>
        <dbReference type="ChEBI" id="CHEBI:15377"/>
        <dbReference type="ChEBI" id="CHEBI:33384"/>
        <dbReference type="ChEBI" id="CHEBI:57912"/>
        <dbReference type="ChEBI" id="CHEBI:58866"/>
        <dbReference type="ChEBI" id="CHEBI:59776"/>
        <dbReference type="EC" id="4.2.1.20"/>
    </reaction>
</comment>
<sequence>MCLPYRGNRMREGISPDIKEFMQGVRRHCSLPLAVGFGISNPRQAAIIAEAADSVIVGSAIVSLVEQFHNQPEVMLERVSGLVEELKEAIR</sequence>
<comment type="subunit">
    <text evidence="2">Tetramer of two alpha and two beta chains.</text>
</comment>
<dbReference type="EMBL" id="CDRZ01000058">
    <property type="protein sequence ID" value="CEO88151.1"/>
    <property type="molecule type" value="Genomic_DNA"/>
</dbReference>
<comment type="pathway">
    <text evidence="1">Amino-acid biosynthesis; L-tryptophan biosynthesis; L-tryptophan from chorismate: step 5/5.</text>
</comment>
<accession>A0A0B7MJL2</accession>
<dbReference type="Pfam" id="PF00290">
    <property type="entry name" value="Trp_syntA"/>
    <property type="match status" value="1"/>
</dbReference>
<evidence type="ECO:0000256" key="2">
    <source>
        <dbReference type="ARBA" id="ARBA00011270"/>
    </source>
</evidence>
<protein>
    <recommendedName>
        <fullName evidence="3">tryptophan synthase</fullName>
        <ecNumber evidence="3">4.2.1.20</ecNumber>
    </recommendedName>
</protein>
<keyword evidence="10" id="KW-1185">Reference proteome</keyword>
<keyword evidence="5" id="KW-0822">Tryptophan biosynthesis</keyword>
<gene>
    <name evidence="9" type="ORF">SSCH_1500009</name>
</gene>
<evidence type="ECO:0000256" key="6">
    <source>
        <dbReference type="ARBA" id="ARBA00023141"/>
    </source>
</evidence>
<proteinExistence type="predicted"/>
<evidence type="ECO:0000256" key="7">
    <source>
        <dbReference type="ARBA" id="ARBA00023239"/>
    </source>
</evidence>
<dbReference type="PANTHER" id="PTHR43406:SF1">
    <property type="entry name" value="TRYPTOPHAN SYNTHASE ALPHA CHAIN, CHLOROPLASTIC"/>
    <property type="match status" value="1"/>
</dbReference>
<dbReference type="Proteomes" id="UP000046155">
    <property type="component" value="Unassembled WGS sequence"/>
</dbReference>
<evidence type="ECO:0000256" key="4">
    <source>
        <dbReference type="ARBA" id="ARBA00022605"/>
    </source>
</evidence>
<dbReference type="AlphaFoldDB" id="A0A0B7MJL2"/>
<organism evidence="9 10">
    <name type="scientific">Syntrophaceticus schinkii</name>
    <dbReference type="NCBI Taxonomy" id="499207"/>
    <lineage>
        <taxon>Bacteria</taxon>
        <taxon>Bacillati</taxon>
        <taxon>Bacillota</taxon>
        <taxon>Clostridia</taxon>
        <taxon>Thermoanaerobacterales</taxon>
        <taxon>Thermoanaerobacterales Family III. Incertae Sedis</taxon>
        <taxon>Syntrophaceticus</taxon>
    </lineage>
</organism>
<reference evidence="10" key="1">
    <citation type="submission" date="2015-01" db="EMBL/GenBank/DDBJ databases">
        <authorList>
            <person name="Manzoor Shahid"/>
            <person name="Zubair Saima"/>
        </authorList>
    </citation>
    <scope>NUCLEOTIDE SEQUENCE [LARGE SCALE GENOMIC DNA]</scope>
    <source>
        <strain evidence="10">Sp3</strain>
    </source>
</reference>
<dbReference type="PANTHER" id="PTHR43406">
    <property type="entry name" value="TRYPTOPHAN SYNTHASE, ALPHA CHAIN"/>
    <property type="match status" value="1"/>
</dbReference>
<evidence type="ECO:0000256" key="8">
    <source>
        <dbReference type="ARBA" id="ARBA00049047"/>
    </source>
</evidence>
<dbReference type="SUPFAM" id="SSF51366">
    <property type="entry name" value="Ribulose-phoshate binding barrel"/>
    <property type="match status" value="1"/>
</dbReference>
<dbReference type="InterPro" id="IPR011060">
    <property type="entry name" value="RibuloseP-bd_barrel"/>
</dbReference>
<keyword evidence="7 9" id="KW-0456">Lyase</keyword>
<dbReference type="InterPro" id="IPR013785">
    <property type="entry name" value="Aldolase_TIM"/>
</dbReference>
<dbReference type="InterPro" id="IPR002028">
    <property type="entry name" value="Trp_synthase_suA"/>
</dbReference>
<evidence type="ECO:0000313" key="10">
    <source>
        <dbReference type="Proteomes" id="UP000046155"/>
    </source>
</evidence>
<dbReference type="UniPathway" id="UPA00035">
    <property type="reaction ID" value="UER00044"/>
</dbReference>
<dbReference type="EC" id="4.2.1.20" evidence="3"/>
<evidence type="ECO:0000256" key="5">
    <source>
        <dbReference type="ARBA" id="ARBA00022822"/>
    </source>
</evidence>
<evidence type="ECO:0000256" key="3">
    <source>
        <dbReference type="ARBA" id="ARBA00012043"/>
    </source>
</evidence>
<dbReference type="Gene3D" id="3.20.20.70">
    <property type="entry name" value="Aldolase class I"/>
    <property type="match status" value="1"/>
</dbReference>
<keyword evidence="4" id="KW-0028">Amino-acid biosynthesis</keyword>
<dbReference type="GO" id="GO:0005829">
    <property type="term" value="C:cytosol"/>
    <property type="evidence" value="ECO:0007669"/>
    <property type="project" value="TreeGrafter"/>
</dbReference>